<dbReference type="InterPro" id="IPR036034">
    <property type="entry name" value="PDZ_sf"/>
</dbReference>
<evidence type="ECO:0000313" key="6">
    <source>
        <dbReference type="Proteomes" id="UP000541610"/>
    </source>
</evidence>
<reference evidence="5 6" key="1">
    <citation type="submission" date="2020-04" db="EMBL/GenBank/DDBJ databases">
        <title>Perkinsus olseni comparative genomics.</title>
        <authorList>
            <person name="Bogema D.R."/>
        </authorList>
    </citation>
    <scope>NUCLEOTIDE SEQUENCE [LARGE SCALE GENOMIC DNA]</scope>
    <source>
        <strain evidence="5">00978-12</strain>
    </source>
</reference>
<evidence type="ECO:0000256" key="1">
    <source>
        <dbReference type="ARBA" id="ARBA00005462"/>
    </source>
</evidence>
<accession>A0A7J6NSZ1</accession>
<evidence type="ECO:0000259" key="4">
    <source>
        <dbReference type="PROSITE" id="PS50106"/>
    </source>
</evidence>
<protein>
    <recommendedName>
        <fullName evidence="4">PDZ domain-containing protein</fullName>
    </recommendedName>
</protein>
<feature type="region of interest" description="Disordered" evidence="3">
    <location>
        <begin position="5157"/>
        <end position="5177"/>
    </location>
</feature>
<dbReference type="Gene3D" id="1.25.10.10">
    <property type="entry name" value="Leucine-rich Repeat Variant"/>
    <property type="match status" value="3"/>
</dbReference>
<evidence type="ECO:0000256" key="3">
    <source>
        <dbReference type="SAM" id="MobiDB-lite"/>
    </source>
</evidence>
<dbReference type="SUPFAM" id="SSF48371">
    <property type="entry name" value="ARM repeat"/>
    <property type="match status" value="3"/>
</dbReference>
<dbReference type="InterPro" id="IPR016024">
    <property type="entry name" value="ARM-type_fold"/>
</dbReference>
<evidence type="ECO:0000313" key="5">
    <source>
        <dbReference type="EMBL" id="KAF4686888.1"/>
    </source>
</evidence>
<dbReference type="Proteomes" id="UP000541610">
    <property type="component" value="Unassembled WGS sequence"/>
</dbReference>
<dbReference type="GO" id="GO:0043495">
    <property type="term" value="F:protein-membrane adaptor activity"/>
    <property type="evidence" value="ECO:0007669"/>
    <property type="project" value="InterPro"/>
</dbReference>
<gene>
    <name evidence="5" type="ORF">FOZ60_004708</name>
</gene>
<sequence>MFLVYAALAAANLTSFDISHDVLCEHGAIPELLQVAHDSDEPDLVVYGLLALGNLAGSKSRLYSPLSNLTGCANHREMMINDLDVHEAVWKDLFDPSQRVMAQALEVIRGLSVHKKAQEVLPTMGILPYLASILRTKIDKNSKNKAVTEEIRHAALDILVHVSFNEVSARMIMDSPDCIEVVSKLAALGGGDHVIEGFGDDDSLYYVEQALCIIANQLSDQSTHTGIMEGKARALYDGLRHNVNSAVTSVVEHVLRAYMHLSMSTRYHDQILQTGLISGVVMVAMHEQLPLPMRVCAIQLMASLSATSPTAPSGDSVQAACALLASGAAGSEDMEGPTFRKRPPVEQNLYRQLKRYAAMTVANCAAAADNVDHIVGTHRDDAPYLKAMLYTLSTTSDPVLMSHIIRCFHNLINNSPGRCGRILIDAGLLSTVFLNPTNVSRETLRRSGLVSEEGSGGGNEKLNKYLGYDKIPVDDDSQEEHMEKLLKEEIDGGRPGAAASSAPLLLLQVINIDSCIYLCDMLVAMITSGEYCKVRIMKTKKDNPLVFQKILTHWEGSQLKDRRLAPHLALLCSTVAFEVDCQHEFLLQGGVRLVVRMYEEHFPDDEYVRLCCVLSILYLVSPADNTTGQEKPATSRVQEESKAASLRGVAVAEGLRVLLAACENETHVEIVANALKALMPFAESELYRPIIGGPSLRGIDIVSSYLYSDNLELKQIAVFLLQHLLTSQANRRSFLALDRNRFDEGEDSGADILDEDDLEGLVDCLPIVRLGVPKKIASKSGGRTGESSNSLDLSGVNNIFAGGLHDPFVLKCAVRTLALLSQEKDVRALNRIIDFKVPVLLHNIFYSGQIDEETAEAIVVFTAEMCQTNDKTLDAMVKLMNGPALVKILVAYQTLDLSSATRLVCLGAMNVIARHGKHQGLLIDFLPILAATTDTLLYGSSVGEVDKGSDDARTSDGDKEGEEETYHSTCAVLASILCEFSSSSNDSVQSSLLSCNAVNVFLALLNTTSSPKVNITGDQKGEDTFCGVRGAEFVKELLCPAAKVQYLASLFQLPPGKVLKAFYRGTTGLKAIQRTLKSDVSPDDLEASTIVPFGDFSPTVHPHVLICRHILRTLCVCGLLHLEFLISALPARVLVAICQTSLGSSDALMKYLGVSLISILCASRPIAMEFAKVPFILNFVIDKLRAKLAQPGFSTKILLNASTTQGRALQVTPGSGRSGETRWHSQATEFYGFVSALVCIIRMGDIVKDVYATEIDRESLARQLKRKGRGGGVLGRLKAQDAARDEGGEQEDMKAERVSQKNLDFLVTLPAAILGFMDIDALAVLLHKYTATSLQSTEQDTGREGQGQMLSKLGYLLVHGSLTGEASDDDENVVPLEIRKEVSSIEALHTMTEGMLSLVKTFVRHTTQAVMGISCSVLDTLIRLTYVCPAALSRQGVGKILEMIKVCPLVLKQRLCVLLANVLSSDATDAHAAMIEGAVASTGGFLERLLFNTNDAELRRFLTGALANLVALPTCVSTTLRASAVLRLCTERISWEYYVSNFGLHLQLARLLNNVARNSPASLKDPLMVRYIYSAVRLSYRLVSKLVPTVEDQGEAEEKEQEVSESFTLTFTEVDVPRVGLKMSWQLPLPLVKHVFPEGPADRKGEVREGDFLLAINGDTSVVTQDYSTCIEPLLLQRPLKLTFCHPLEEEEERPSTVDEGIISDPTGESLEAEEAAAADEKEYLECFQLLFHAVFALSGDRALQQAILAEDGTEVGPVVGWIVSTFITSDGPSGVTGDAKGIASLHSIDNRRTAYAIVANMCKSAGVSQELSTTLVKNIKMDATADSSASSSSEFASEGELAELQAANDMQKLSLYASSLYFHGIEGDKLGVDPEALELIIRLSKQQLEEAGGHETLASAGTAGESINDQSALVMSIITEVFHKLSQSTREDIRNQLYSRQVFITLRECIGLCARPDIQLRAYEILYNMAITRVHDPELWKEFGLLRYAIRVARLVATRASRLGPEGKEHAERVWALLLRSCLALISGDLAPVFIEALHRSEHLHSFLKYHFDRLQSLDGKEDESPTHRELCTVVGVFVQQFFIRSSASAASKMWAQWRSSGLIDLFRRDIEGYISRGAQENDAAFDSVCWLLVLGLDRGLLNIAECSGSERFVEALGLRARHLAGFLVPPLHLDNEAAEELWQQPRGGEVLSRGFMAYKLLLTMVLTLTSRELEKGESQSRLGALEPLGETLLRCAMARDERVADLAAVAVMEISREVAITEALSQHSLTQAMIAALHGRAADGSSDVVKWTDVKCRSIATALARLCQRSPGKMLRHREQLLAALSLEPGTIHEDFQWSLHRAVAYLARFSGERVGDTMAVLQGVAGGFGEEQLEYLLSCADWRPPTAAAGSKIPMPRECIIDDVRYYSQVILVQACTYSHDFRENSKYHFDYEYVGGKKETVSDMNRLLTALHVWNCVGVKTAGYERALASFIELLVEGEGVDYSDKRLKQLLSALLRTIADAKDDSMWVARVVRTRAFYQLLDKFVGDAIAAKAEEVNEVAVVDQALYCCIRYLTLSVQQQQQREEAEAAPWTAASQPVNDLHRKICRWIPEGDALRSATSRFRAVQYLGALAGFADMCRGYVEREQMGSTDEDMSQLSLAHLLRYDQSSEYLNFLAASILSKSPSSVTTTHALLVVRTVNYFFHAQDGTHTPDEIRAVLALLVRDHNAENYLTCEGLTYLLRAAACDIEVNLEGLWLEDILRVMAETVDDSGCGSVLAAAGQADRLWAELLCEIVRSCRTVARKWVDREEAAMFPTLSPEAILHVTLKAFGRFHRDLELPGRLPGGSYSQMQTGMLRDMLYTMQTLMVHCREEGRHVDWTKVDCPWLEAVLEIAQTNLYGHGSSHISAELGKVIYVLVVCGFSFTDRHFPELLGECAYGASPDTEDARTREIASVSNAVFITAAGSQGVSYISRAMTKVFDDVAAFILRVRDIGDEQQRLWHYRAIASWTNMTKIVNQIVAYDECVEYVLEMLQEPSFAKYSAVIVHNIAAVRSDFTLSKEGFLEAVVACYISSLGREGEVFGKVVASDEQLAVTLPRLLLASIRFSLLEGPPGDSGLLLNGDRFARVLEVFVRVPQRELPIVLPCIVRICSDGGPAARQELLRRPEVVGRLWKVAMAHRGAELVASAALQVSSLGVPYCPGNHRQQKAEPKSREGSSAEAQQAGRRNLYLLKASRDSSKMREKEAEQSVKFIDPKFVEDTVWMMAAYCTVSVLWSEGSESLGMHCDEHQAMEVVRKVEGVCMWALGEGTQGAEASKAKSHRERLVLASMDLLSFVSANHFVVPDYLPVVNGLARIVTLLLTTQSDHPKCRQLITIMCQRALLHQNVAICSDLIDRLDALPDLAAEMVARCMAEPLEEPLPSKRCVTFIESFTERTLQKGTHTTPTGREQCLLVFAGLMRAMLVQPEVAKELIMRESGAEAVRRMLSILNQFGSAAKTVLQSIYGLLRLVLVPHYTTFATRGPKLSLNELFITTLSNALPPLVGVDTTDKSGRAQRFMHTGIYMVYAACVKAGGDGDDEVVTRLAADAFIRKKLHMTLGRLLRALSKGLASSEHAEDAMMKVRILLSTLVLFGERYPEVLVLTRDDIVPALATVLKAPGVCSTLDVHFIGYVLMRFRTAKIYISEALPVLIPLLHRALEQAMLSGFAAAGASSSDEGTQAIPAYAGGSVISEKGGMAFVRDCMEHNLRIGLLSIAKIASHSGVDTSAAADEQGKQMASLVTKDIVGLMFRVLGTDLKALLSVLAVLCVGGGHRAQLKLIDLGVIDELERMVESLDSMADSDSQSLQLAVLWLECATALLSTRADLRRKLCAEKPSFVRWCMQVASLLISHLKPNSRSISRVYGTLLPKIVGEIFKDLLSGECSLLSDGDRKCLFDTVLLPLVARSYSAALRSLCYEITGQVISPADIVHSNFAAIACRALQGTSHATAESAADCVTALLLGAGPGVESLVRYYFLRHGARLNLLESLLERCTDVDGSTNLKPSTSLALLKLFALATKDDSIECIQYLMHLRRLDALLGLVSSRNVTRQQVAKRWLVDFFQVSESQLLVVEDAAARSTHEALLTLALHASAASRSLLRRTFFVYVTRTVDDMLDLRLGSGLADFLSPRVLDLLTDMCSTYKSRGGGDDLTEVLIFKLLQWSVREKRDGLLDNMLHSEALMKFLLKACSPSVADAAAIPLSNKSLRLVVEMLRTVPAISSKKLIGHHGLLAIALNAIDVWPPSVATTLVHVLGESVLGVDSSLPEDSARLLDESPSLGGLLVKLIARSPHRIHSRLACRALATIARIPHNQETVLSEASTYVSKQSSTSSHEGGSTGSNTKPIPLLWDLYHRLLVVMKQYKLEVERRASGPEHWDTAHHHRELTLLLVLMCNLLNQDKLGDRILNRLVIGLSPFAAEDTSSELVGLLLDCWHRLPVLAIPPKRGGSDDEGVESDTMRNARFLAFTASRALHVLCNLLRYKPIWVAMLHDAAAASSVASGLHRILTSPTSASCFWTVEDLRMSVRIVLICAYNVSVNTHLPTDLPSDYRSCAMSQSEVERYLVAHRLACAHLLSGEIMLALLSAVDRHPDPHYGDRALLRLMTILIGSGGFRDPVTGSEVSTMSSAKLLSMPSQLCPDIQARRVIVGLAGPLEPATAQPSGQWLLIAASQYPKLILSTVTRLIVRCMSSEEELTMVQGCMAATALIVLMDARRGKGHFLAEFVEACAVQPPVQRLLDALQSDSYATHGAVLALIATISTIRLPITSETVAGAFVSNYWHLVGELISSLAIFDIDNELYPMTTPHPLDESQPLPASIAYGLFFHYLHHTKSRLDDTVCRTVRDLALYMLVVCVCPPERELPGVTAPRSPALARGGEEAENLAAGVPSAPPLLMEALAMYALDLTRQVDEEARRMKADETNRQPQTLAALASCMLGLYNCIPHAPAAAMASAHLRAVSMAQFIRAGTNPIVNAELVSDRTVGVPETNSQLFRCDRRLRLLELCSLTLSCVKLGLGIIELSWGACGYGSALVANQEGGRDLIAFMIKHIVNHFGGPNRAMLRLRAPPWDKVLFKEGISLFVAKLFLDACGYDSNLEIIEMLGGQRALLALSRYSEDSIMRQQATVLLTKMAVMVAKSGSRDDDQSAGTSLDESMAAGQ</sequence>
<comment type="caution">
    <text evidence="5">The sequence shown here is derived from an EMBL/GenBank/DDBJ whole genome shotgun (WGS) entry which is preliminary data.</text>
</comment>
<feature type="region of interest" description="Disordered" evidence="3">
    <location>
        <begin position="3188"/>
        <end position="3208"/>
    </location>
</feature>
<name>A0A7J6NSZ1_PEROL</name>
<evidence type="ECO:0000256" key="2">
    <source>
        <dbReference type="ARBA" id="ARBA00022737"/>
    </source>
</evidence>
<organism evidence="5 6">
    <name type="scientific">Perkinsus olseni</name>
    <name type="common">Perkinsus atlanticus</name>
    <dbReference type="NCBI Taxonomy" id="32597"/>
    <lineage>
        <taxon>Eukaryota</taxon>
        <taxon>Sar</taxon>
        <taxon>Alveolata</taxon>
        <taxon>Perkinsozoa</taxon>
        <taxon>Perkinsea</taxon>
        <taxon>Perkinsida</taxon>
        <taxon>Perkinsidae</taxon>
        <taxon>Perkinsus</taxon>
    </lineage>
</organism>
<feature type="compositionally biased region" description="Basic and acidic residues" evidence="3">
    <location>
        <begin position="3192"/>
        <end position="3202"/>
    </location>
</feature>
<dbReference type="GO" id="GO:0071562">
    <property type="term" value="P:nucleus-vacuole junction assembly"/>
    <property type="evidence" value="ECO:0007669"/>
    <property type="project" value="InterPro"/>
</dbReference>
<dbReference type="InterPro" id="IPR045156">
    <property type="entry name" value="Vac8"/>
</dbReference>
<dbReference type="Gene3D" id="2.30.42.10">
    <property type="match status" value="1"/>
</dbReference>
<dbReference type="SUPFAM" id="SSF50156">
    <property type="entry name" value="PDZ domain-like"/>
    <property type="match status" value="1"/>
</dbReference>
<keyword evidence="2" id="KW-0677">Repeat</keyword>
<proteinExistence type="inferred from homology"/>
<dbReference type="OrthoDB" id="422942at2759"/>
<dbReference type="PANTHER" id="PTHR47249">
    <property type="entry name" value="VACUOLAR PROTEIN 8"/>
    <property type="match status" value="1"/>
</dbReference>
<feature type="domain" description="PDZ" evidence="4">
    <location>
        <begin position="1608"/>
        <end position="1662"/>
    </location>
</feature>
<dbReference type="InterPro" id="IPR001478">
    <property type="entry name" value="PDZ"/>
</dbReference>
<comment type="similarity">
    <text evidence="1">Belongs to the beta-catenin family.</text>
</comment>
<dbReference type="InterPro" id="IPR011989">
    <property type="entry name" value="ARM-like"/>
</dbReference>
<dbReference type="PANTHER" id="PTHR47249:SF1">
    <property type="entry name" value="VACUOLAR PROTEIN 8"/>
    <property type="match status" value="1"/>
</dbReference>
<dbReference type="EMBL" id="JABANP010000204">
    <property type="protein sequence ID" value="KAF4686888.1"/>
    <property type="molecule type" value="Genomic_DNA"/>
</dbReference>
<dbReference type="PROSITE" id="PS50106">
    <property type="entry name" value="PDZ"/>
    <property type="match status" value="1"/>
</dbReference>